<keyword evidence="4 9" id="KW-0479">Metal-binding</keyword>
<dbReference type="InterPro" id="IPR040464">
    <property type="entry name" value="InsP(3)kin_ATP-grasp"/>
</dbReference>
<dbReference type="PANTHER" id="PTHR14217:SF24">
    <property type="entry name" value="INOSITOL-TETRAKISPHOSPHATE 1-KINASE 1"/>
    <property type="match status" value="1"/>
</dbReference>
<evidence type="ECO:0000256" key="7">
    <source>
        <dbReference type="ARBA" id="ARBA00022840"/>
    </source>
</evidence>
<dbReference type="GO" id="GO:0005524">
    <property type="term" value="F:ATP binding"/>
    <property type="evidence" value="ECO:0007669"/>
    <property type="project" value="UniProtKB-UniRule"/>
</dbReference>
<keyword evidence="15" id="KW-1185">Reference proteome</keyword>
<feature type="binding site" evidence="10">
    <location>
        <position position="59"/>
    </location>
    <ligand>
        <name>1D-myo-inositol 1,3,4-trisphosphate</name>
        <dbReference type="ChEBI" id="CHEBI:58414"/>
    </ligand>
</feature>
<dbReference type="Pfam" id="PF17927">
    <property type="entry name" value="Ins134_P3_kin_N"/>
    <property type="match status" value="1"/>
</dbReference>
<feature type="binding site" evidence="11">
    <location>
        <position position="270"/>
    </location>
    <ligand>
        <name>Mg(2+)</name>
        <dbReference type="ChEBI" id="CHEBI:18420"/>
        <label>1</label>
    </ligand>
</feature>
<feature type="region of interest" description="Disordered" evidence="12">
    <location>
        <begin position="334"/>
        <end position="357"/>
    </location>
</feature>
<comment type="cofactor">
    <cofactor evidence="9 11">
        <name>Mg(2+)</name>
        <dbReference type="ChEBI" id="CHEBI:18420"/>
    </cofactor>
    <text evidence="9 11">Binds 2 magnesium ions per subunit.</text>
</comment>
<comment type="function">
    <text evidence="9">Kinase that can phosphorylate various inositol polyphosphate such as Ins(3,4,5,6)P4 or Ins(1,3,4)P3.</text>
</comment>
<evidence type="ECO:0000256" key="10">
    <source>
        <dbReference type="PIRSR" id="PIRSR038186-1"/>
    </source>
</evidence>
<dbReference type="GO" id="GO:0000287">
    <property type="term" value="F:magnesium ion binding"/>
    <property type="evidence" value="ECO:0007669"/>
    <property type="project" value="InterPro"/>
</dbReference>
<evidence type="ECO:0000256" key="6">
    <source>
        <dbReference type="ARBA" id="ARBA00022777"/>
    </source>
</evidence>
<gene>
    <name evidence="14" type="ORF">GIB67_001997</name>
</gene>
<dbReference type="PIRSF" id="PIRSF038186">
    <property type="entry name" value="ITPK"/>
    <property type="match status" value="1"/>
</dbReference>
<dbReference type="InterPro" id="IPR008656">
    <property type="entry name" value="Inositol_tetrakis-P_1-kinase"/>
</dbReference>
<keyword evidence="5 9" id="KW-0547">Nucleotide-binding</keyword>
<dbReference type="GO" id="GO:0032957">
    <property type="term" value="P:inositol trisphosphate metabolic process"/>
    <property type="evidence" value="ECO:0007669"/>
    <property type="project" value="InterPro"/>
</dbReference>
<evidence type="ECO:0000256" key="8">
    <source>
        <dbReference type="ARBA" id="ARBA00022842"/>
    </source>
</evidence>
<dbReference type="AlphaFoldDB" id="A0A7J7MAB2"/>
<evidence type="ECO:0000259" key="13">
    <source>
        <dbReference type="PROSITE" id="PS50975"/>
    </source>
</evidence>
<evidence type="ECO:0000256" key="9">
    <source>
        <dbReference type="PIRNR" id="PIRNR038186"/>
    </source>
</evidence>
<comment type="caution">
    <text evidence="14">The sequence shown here is derived from an EMBL/GenBank/DDBJ whole genome shotgun (WGS) entry which is preliminary data.</text>
</comment>
<dbReference type="Proteomes" id="UP000541444">
    <property type="component" value="Unassembled WGS sequence"/>
</dbReference>
<feature type="binding site" evidence="10">
    <location>
        <position position="18"/>
    </location>
    <ligand>
        <name>1D-myo-inositol 1,3,4-trisphosphate</name>
        <dbReference type="ChEBI" id="CHEBI:58414"/>
    </ligand>
</feature>
<comment type="subunit">
    <text evidence="2 9">Monomer.</text>
</comment>
<keyword evidence="8 9" id="KW-0460">Magnesium</keyword>
<evidence type="ECO:0000256" key="1">
    <source>
        <dbReference type="ARBA" id="ARBA00009601"/>
    </source>
</evidence>
<dbReference type="EC" id="2.7.1.134" evidence="9"/>
<comment type="similarity">
    <text evidence="1 9">Belongs to the ITPK1 family.</text>
</comment>
<dbReference type="PANTHER" id="PTHR14217">
    <property type="entry name" value="INOSITOL-TETRAKISPHOSPHATE 1-KINASE"/>
    <property type="match status" value="1"/>
</dbReference>
<dbReference type="EMBL" id="JACGCM010001662">
    <property type="protein sequence ID" value="KAF6151714.1"/>
    <property type="molecule type" value="Genomic_DNA"/>
</dbReference>
<reference evidence="14 15" key="1">
    <citation type="journal article" date="2020" name="IScience">
        <title>Genome Sequencing of the Endangered Kingdonia uniflora (Circaeasteraceae, Ranunculales) Reveals Potential Mechanisms of Evolutionary Specialization.</title>
        <authorList>
            <person name="Sun Y."/>
            <person name="Deng T."/>
            <person name="Zhang A."/>
            <person name="Moore M.J."/>
            <person name="Landis J.B."/>
            <person name="Lin N."/>
            <person name="Zhang H."/>
            <person name="Zhang X."/>
            <person name="Huang J."/>
            <person name="Zhang X."/>
            <person name="Sun H."/>
            <person name="Wang H."/>
        </authorList>
    </citation>
    <scope>NUCLEOTIDE SEQUENCE [LARGE SCALE GENOMIC DNA]</scope>
    <source>
        <strain evidence="14">TB1705</strain>
        <tissue evidence="14">Leaf</tissue>
    </source>
</reference>
<dbReference type="Gene3D" id="3.30.470.20">
    <property type="entry name" value="ATP-grasp fold, B domain"/>
    <property type="match status" value="1"/>
</dbReference>
<accession>A0A7J7MAB2</accession>
<feature type="binding site" evidence="10">
    <location>
        <position position="202"/>
    </location>
    <ligand>
        <name>ATP</name>
        <dbReference type="ChEBI" id="CHEBI:30616"/>
    </ligand>
</feature>
<evidence type="ECO:0000256" key="12">
    <source>
        <dbReference type="SAM" id="MobiDB-lite"/>
    </source>
</evidence>
<dbReference type="Pfam" id="PF05770">
    <property type="entry name" value="Ins134_P3_kin"/>
    <property type="match status" value="1"/>
</dbReference>
<dbReference type="GO" id="GO:0005737">
    <property type="term" value="C:cytoplasm"/>
    <property type="evidence" value="ECO:0007669"/>
    <property type="project" value="TreeGrafter"/>
</dbReference>
<feature type="binding site" evidence="10">
    <location>
        <begin position="176"/>
        <end position="187"/>
    </location>
    <ligand>
        <name>ATP</name>
        <dbReference type="ChEBI" id="CHEBI:30616"/>
    </ligand>
</feature>
<evidence type="ECO:0000256" key="5">
    <source>
        <dbReference type="ARBA" id="ARBA00022741"/>
    </source>
</evidence>
<keyword evidence="7 9" id="KW-0067">ATP-binding</keyword>
<feature type="binding site" evidence="10">
    <location>
        <position position="187"/>
    </location>
    <ligand>
        <name>1D-myo-inositol 1,3,4-trisphosphate</name>
        <dbReference type="ChEBI" id="CHEBI:58414"/>
    </ligand>
</feature>
<evidence type="ECO:0000256" key="3">
    <source>
        <dbReference type="ARBA" id="ARBA00022679"/>
    </source>
</evidence>
<dbReference type="PROSITE" id="PS50975">
    <property type="entry name" value="ATP_GRASP"/>
    <property type="match status" value="1"/>
</dbReference>
<evidence type="ECO:0000256" key="11">
    <source>
        <dbReference type="PIRSR" id="PIRSR038186-2"/>
    </source>
</evidence>
<dbReference type="InterPro" id="IPR041429">
    <property type="entry name" value="ITPK1_N"/>
</dbReference>
<feature type="binding site" evidence="11">
    <location>
        <position position="285"/>
    </location>
    <ligand>
        <name>Mg(2+)</name>
        <dbReference type="ChEBI" id="CHEBI:18420"/>
        <label>2</label>
    </ligand>
</feature>
<dbReference type="OrthoDB" id="25308at2759"/>
<feature type="binding site" evidence="10">
    <location>
        <position position="94"/>
    </location>
    <ligand>
        <name>ATP</name>
        <dbReference type="ChEBI" id="CHEBI:30616"/>
    </ligand>
</feature>
<dbReference type="GO" id="GO:0047325">
    <property type="term" value="F:inositol-3,4,5,6-tetrakisphosphate 1-kinase activity"/>
    <property type="evidence" value="ECO:0007669"/>
    <property type="project" value="UniProtKB-EC"/>
</dbReference>
<dbReference type="GO" id="GO:0052725">
    <property type="term" value="F:inositol-1,3,4-trisphosphate 6-kinase activity"/>
    <property type="evidence" value="ECO:0007669"/>
    <property type="project" value="InterPro"/>
</dbReference>
<feature type="binding site" evidence="11">
    <location>
        <position position="285"/>
    </location>
    <ligand>
        <name>Mg(2+)</name>
        <dbReference type="ChEBI" id="CHEBI:18420"/>
        <label>1</label>
    </ligand>
</feature>
<evidence type="ECO:0000313" key="15">
    <source>
        <dbReference type="Proteomes" id="UP000541444"/>
    </source>
</evidence>
<dbReference type="SUPFAM" id="SSF56059">
    <property type="entry name" value="Glutathione synthetase ATP-binding domain-like"/>
    <property type="match status" value="1"/>
</dbReference>
<feature type="binding site" evidence="10">
    <location>
        <position position="291"/>
    </location>
    <ligand>
        <name>1D-myo-inositol 1,3,4-trisphosphate</name>
        <dbReference type="ChEBI" id="CHEBI:58414"/>
    </ligand>
</feature>
<dbReference type="FunFam" id="3.30.470.20:FF:000056">
    <property type="entry name" value="Inositol-tetrakisphosphate 1-kinase"/>
    <property type="match status" value="1"/>
</dbReference>
<name>A0A7J7MAB2_9MAGN</name>
<comment type="catalytic activity">
    <reaction evidence="9">
        <text>1D-myo-inositol 3,4,5,6-tetrakisphosphate + ATP = 1D-myo-inositol 1,3,4,5,6-pentakisphosphate + ADP + H(+)</text>
        <dbReference type="Rhea" id="RHEA:12452"/>
        <dbReference type="ChEBI" id="CHEBI:15378"/>
        <dbReference type="ChEBI" id="CHEBI:30616"/>
        <dbReference type="ChEBI" id="CHEBI:57539"/>
        <dbReference type="ChEBI" id="CHEBI:57733"/>
        <dbReference type="ChEBI" id="CHEBI:456216"/>
        <dbReference type="EC" id="2.7.1.134"/>
    </reaction>
</comment>
<feature type="binding site" evidence="10">
    <location>
        <position position="155"/>
    </location>
    <ligand>
        <name>1D-myo-inositol 1,3,4-trisphosphate</name>
        <dbReference type="ChEBI" id="CHEBI:58414"/>
    </ligand>
</feature>
<protein>
    <recommendedName>
        <fullName evidence="9">Inositol-tetrakisphosphate 1-kinase</fullName>
        <ecNumber evidence="9">2.7.1.134</ecNumber>
    </recommendedName>
</protein>
<evidence type="ECO:0000256" key="2">
    <source>
        <dbReference type="ARBA" id="ARBA00011245"/>
    </source>
</evidence>
<organism evidence="14 15">
    <name type="scientific">Kingdonia uniflora</name>
    <dbReference type="NCBI Taxonomy" id="39325"/>
    <lineage>
        <taxon>Eukaryota</taxon>
        <taxon>Viridiplantae</taxon>
        <taxon>Streptophyta</taxon>
        <taxon>Embryophyta</taxon>
        <taxon>Tracheophyta</taxon>
        <taxon>Spermatophyta</taxon>
        <taxon>Magnoliopsida</taxon>
        <taxon>Ranunculales</taxon>
        <taxon>Circaeasteraceae</taxon>
        <taxon>Kingdonia</taxon>
    </lineage>
</organism>
<feature type="binding site" evidence="10">
    <location>
        <position position="144"/>
    </location>
    <ligand>
        <name>ATP</name>
        <dbReference type="ChEBI" id="CHEBI:30616"/>
    </ligand>
</feature>
<keyword evidence="6 9" id="KW-0418">Kinase</keyword>
<feature type="binding site" evidence="11">
    <location>
        <position position="287"/>
    </location>
    <ligand>
        <name>Mg(2+)</name>
        <dbReference type="ChEBI" id="CHEBI:18420"/>
        <label>2</label>
    </ligand>
</feature>
<keyword evidence="3 9" id="KW-0808">Transferase</keyword>
<proteinExistence type="inferred from homology"/>
<feature type="binding site" evidence="10">
    <location>
        <position position="287"/>
    </location>
    <ligand>
        <name>1D-myo-inositol 1,3,4-trisphosphate</name>
        <dbReference type="ChEBI" id="CHEBI:58414"/>
    </ligand>
</feature>
<dbReference type="InterPro" id="IPR011761">
    <property type="entry name" value="ATP-grasp"/>
</dbReference>
<evidence type="ECO:0000256" key="4">
    <source>
        <dbReference type="ARBA" id="ARBA00022723"/>
    </source>
</evidence>
<evidence type="ECO:0000313" key="14">
    <source>
        <dbReference type="EMBL" id="KAF6151714.1"/>
    </source>
</evidence>
<dbReference type="GO" id="GO:0052726">
    <property type="term" value="F:inositol-1,3,4-trisphosphate 5-kinase activity"/>
    <property type="evidence" value="ECO:0007669"/>
    <property type="project" value="InterPro"/>
</dbReference>
<sequence>MAETTKRYSIGYALAAKKQHSFIQTSLLNLAKDRGIDLVKIDPNFALIYQGPFDCIIHKIPGEDWIHQLEDYKTQKPNVVVIDHPESIERLHNRISMLQVVSELGNLGNYEETFGVPKQIVIYNPEELLGVDPMQGLKFPVIAKPLVADGSAKSHKMSLIFNRDGLKKLKPPAVLQEFVNHGGVIFKVYVVGDHVTCVKRKSLPDVSEEKLRTLGGSLSFSQISNLPTHERAEDVETTHLDQMEMPPLSFITDIARGLGKAMRLHLFNFDVIRDVKVGSHYLVIDINYFPGYAKMPDYEAVLTDFFLDIAASKLDDGKRSPGIDCSKTVNCEDGKDHVNNTFGDENEGSPKDNSIQV</sequence>
<feature type="domain" description="ATP-grasp" evidence="13">
    <location>
        <begin position="106"/>
        <end position="315"/>
    </location>
</feature>